<name>A0A371QZC5_9CREN</name>
<comment type="caution">
    <text evidence="1">The sequence shown here is derived from an EMBL/GenBank/DDBJ whole genome shotgun (WGS) entry which is preliminary data.</text>
</comment>
<evidence type="ECO:0000313" key="1">
    <source>
        <dbReference type="EMBL" id="RFA96053.1"/>
    </source>
</evidence>
<dbReference type="Proteomes" id="UP000256877">
    <property type="component" value="Unassembled WGS sequence"/>
</dbReference>
<reference evidence="1 2" key="1">
    <citation type="submission" date="2017-07" db="EMBL/GenBank/DDBJ databases">
        <title>Draft genome sequence of aerobic hyperthermophilic archaea, Pyrobaculum aerophilum YKB31 and YKB32.</title>
        <authorList>
            <person name="Mochizuki T."/>
            <person name="Berliner A.J."/>
            <person name="Yoshida-Takashima Y."/>
            <person name="Takaki Y."/>
            <person name="Nunoura T."/>
            <person name="Takai K."/>
        </authorList>
    </citation>
    <scope>NUCLEOTIDE SEQUENCE [LARGE SCALE GENOMIC DNA]</scope>
    <source>
        <strain evidence="1 2">YKB32</strain>
    </source>
</reference>
<dbReference type="AlphaFoldDB" id="A0A371QZC5"/>
<protein>
    <submittedName>
        <fullName evidence="1">Uncharacterized protein</fullName>
    </submittedName>
</protein>
<organism evidence="1 2">
    <name type="scientific">Pyrobaculum aerophilum</name>
    <dbReference type="NCBI Taxonomy" id="13773"/>
    <lineage>
        <taxon>Archaea</taxon>
        <taxon>Thermoproteota</taxon>
        <taxon>Thermoprotei</taxon>
        <taxon>Thermoproteales</taxon>
        <taxon>Thermoproteaceae</taxon>
        <taxon>Pyrobaculum</taxon>
    </lineage>
</organism>
<sequence length="74" mass="8365">MAWARPALPRAVYIRKWPTAERRPIGIKRATTASNIYTAPAAVNRAIPYLAFSLNAPTIKLRMWPMKIITRAAM</sequence>
<dbReference type="EMBL" id="NMUF01000045">
    <property type="protein sequence ID" value="RFA96053.1"/>
    <property type="molecule type" value="Genomic_DNA"/>
</dbReference>
<proteinExistence type="predicted"/>
<evidence type="ECO:0000313" key="2">
    <source>
        <dbReference type="Proteomes" id="UP000256877"/>
    </source>
</evidence>
<accession>A0A371QZC5</accession>
<gene>
    <name evidence="1" type="ORF">CGL52_11835</name>
</gene>